<protein>
    <submittedName>
        <fullName evidence="2">Uncharacterized protein</fullName>
    </submittedName>
</protein>
<dbReference type="Proteomes" id="UP000310314">
    <property type="component" value="Unassembled WGS sequence"/>
</dbReference>
<dbReference type="AlphaFoldDB" id="A0A5S3PNP8"/>
<name>A0A5S3PNP8_9FLAO</name>
<dbReference type="RefSeq" id="WP_138658970.1">
    <property type="nucleotide sequence ID" value="NZ_VATY01000003.1"/>
</dbReference>
<keyword evidence="1" id="KW-0812">Transmembrane</keyword>
<feature type="transmembrane region" description="Helical" evidence="1">
    <location>
        <begin position="97"/>
        <end position="116"/>
    </location>
</feature>
<dbReference type="EMBL" id="VATY01000003">
    <property type="protein sequence ID" value="TMM56102.1"/>
    <property type="molecule type" value="Genomic_DNA"/>
</dbReference>
<keyword evidence="3" id="KW-1185">Reference proteome</keyword>
<feature type="transmembrane region" description="Helical" evidence="1">
    <location>
        <begin position="42"/>
        <end position="62"/>
    </location>
</feature>
<sequence length="127" mass="14444">MTNLGTKKLFLIDGIGALVSALFLGVVLVWLEDRIGLPIKVLYFLAILPVFFAIYSFSCYFFKDNSKPFLKGIATLNLLYCFLTIGLLFLYDHNLTFLGWTYFIAELIVLVILIWLEFKASSKNTQG</sequence>
<evidence type="ECO:0000256" key="1">
    <source>
        <dbReference type="SAM" id="Phobius"/>
    </source>
</evidence>
<evidence type="ECO:0000313" key="2">
    <source>
        <dbReference type="EMBL" id="TMM56102.1"/>
    </source>
</evidence>
<feature type="transmembrane region" description="Helical" evidence="1">
    <location>
        <begin position="9"/>
        <end position="30"/>
    </location>
</feature>
<reference evidence="2 3" key="1">
    <citation type="submission" date="2019-05" db="EMBL/GenBank/DDBJ databases">
        <authorList>
            <person name="Zhang J.-Y."/>
            <person name="Feg X."/>
            <person name="Du Z.-J."/>
        </authorList>
    </citation>
    <scope>NUCLEOTIDE SEQUENCE [LARGE SCALE GENOMIC DNA]</scope>
    <source>
        <strain evidence="2 3">RZ26</strain>
    </source>
</reference>
<organism evidence="2 3">
    <name type="scientific">Maribacter algarum</name>
    <name type="common">ex Zhang et al. 2020</name>
    <dbReference type="NCBI Taxonomy" id="2578118"/>
    <lineage>
        <taxon>Bacteria</taxon>
        <taxon>Pseudomonadati</taxon>
        <taxon>Bacteroidota</taxon>
        <taxon>Flavobacteriia</taxon>
        <taxon>Flavobacteriales</taxon>
        <taxon>Flavobacteriaceae</taxon>
        <taxon>Maribacter</taxon>
    </lineage>
</organism>
<gene>
    <name evidence="2" type="ORF">FEE95_15840</name>
</gene>
<proteinExistence type="predicted"/>
<feature type="transmembrane region" description="Helical" evidence="1">
    <location>
        <begin position="69"/>
        <end position="91"/>
    </location>
</feature>
<dbReference type="OrthoDB" id="680984at2"/>
<keyword evidence="1" id="KW-1133">Transmembrane helix</keyword>
<evidence type="ECO:0000313" key="3">
    <source>
        <dbReference type="Proteomes" id="UP000310314"/>
    </source>
</evidence>
<accession>A0A5S3PNP8</accession>
<keyword evidence="1" id="KW-0472">Membrane</keyword>
<comment type="caution">
    <text evidence="2">The sequence shown here is derived from an EMBL/GenBank/DDBJ whole genome shotgun (WGS) entry which is preliminary data.</text>
</comment>